<protein>
    <submittedName>
        <fullName evidence="6">GTPase Era</fullName>
    </submittedName>
</protein>
<dbReference type="PANTHER" id="PTHR11649">
    <property type="entry name" value="MSS1/TRME-RELATED GTP-BINDING PROTEIN"/>
    <property type="match status" value="1"/>
</dbReference>
<dbReference type="SUPFAM" id="SSF52540">
    <property type="entry name" value="P-loop containing nucleoside triphosphate hydrolases"/>
    <property type="match status" value="1"/>
</dbReference>
<proteinExistence type="predicted"/>
<dbReference type="InterPro" id="IPR021147">
    <property type="entry name" value="DUF697"/>
</dbReference>
<keyword evidence="3" id="KW-1133">Transmembrane helix</keyword>
<evidence type="ECO:0000259" key="5">
    <source>
        <dbReference type="Pfam" id="PF01926"/>
    </source>
</evidence>
<keyword evidence="2" id="KW-0812">Transmembrane</keyword>
<evidence type="ECO:0000313" key="6">
    <source>
        <dbReference type="EMBL" id="MCW0342694.1"/>
    </source>
</evidence>
<organism evidence="6 7">
    <name type="scientific">Pantoea ananas</name>
    <name type="common">Erwinia uredovora</name>
    <dbReference type="NCBI Taxonomy" id="553"/>
    <lineage>
        <taxon>Bacteria</taxon>
        <taxon>Pseudomonadati</taxon>
        <taxon>Pseudomonadota</taxon>
        <taxon>Gammaproteobacteria</taxon>
        <taxon>Enterobacterales</taxon>
        <taxon>Erwiniaceae</taxon>
        <taxon>Pantoea</taxon>
    </lineage>
</organism>
<name>A0AAJ1CW55_PANAN</name>
<dbReference type="AlphaFoldDB" id="A0AAJ1CW55"/>
<dbReference type="InterPro" id="IPR006073">
    <property type="entry name" value="GTP-bd"/>
</dbReference>
<evidence type="ECO:0000256" key="2">
    <source>
        <dbReference type="ARBA" id="ARBA00022692"/>
    </source>
</evidence>
<evidence type="ECO:0000256" key="1">
    <source>
        <dbReference type="ARBA" id="ARBA00004141"/>
    </source>
</evidence>
<comment type="caution">
    <text evidence="6">The sequence shown here is derived from an EMBL/GenBank/DDBJ whole genome shotgun (WGS) entry which is preliminary data.</text>
</comment>
<comment type="subcellular location">
    <subcellularLocation>
        <location evidence="1">Membrane</location>
        <topology evidence="1">Multi-pass membrane protein</topology>
    </subcellularLocation>
</comment>
<accession>A0AAJ1CW55</accession>
<dbReference type="RefSeq" id="WP_210494168.1">
    <property type="nucleotide sequence ID" value="NZ_CP081342.1"/>
</dbReference>
<dbReference type="EMBL" id="JANFVX010000002">
    <property type="protein sequence ID" value="MCW0342694.1"/>
    <property type="molecule type" value="Genomic_DNA"/>
</dbReference>
<dbReference type="CDD" id="cd00882">
    <property type="entry name" value="Ras_like_GTPase"/>
    <property type="match status" value="1"/>
</dbReference>
<reference evidence="6" key="1">
    <citation type="submission" date="2022-06" db="EMBL/GenBank/DDBJ databases">
        <title>Dynamics of rice microbiomes reveals core vertical transmitted seed endophytes.</title>
        <authorList>
            <person name="Liao K."/>
            <person name="Zhang X."/>
        </authorList>
    </citation>
    <scope>NUCLEOTIDE SEQUENCE</scope>
    <source>
        <strain evidence="6">JT1-17</strain>
    </source>
</reference>
<dbReference type="Gene3D" id="3.40.50.300">
    <property type="entry name" value="P-loop containing nucleotide triphosphate hydrolases"/>
    <property type="match status" value="1"/>
</dbReference>
<evidence type="ECO:0000256" key="4">
    <source>
        <dbReference type="ARBA" id="ARBA00023136"/>
    </source>
</evidence>
<dbReference type="InterPro" id="IPR027417">
    <property type="entry name" value="P-loop_NTPase"/>
</dbReference>
<evidence type="ECO:0000313" key="7">
    <source>
        <dbReference type="Proteomes" id="UP001208888"/>
    </source>
</evidence>
<keyword evidence="4" id="KW-0472">Membrane</keyword>
<gene>
    <name evidence="6" type="ORF">NB703_000787</name>
</gene>
<dbReference type="GO" id="GO:0005525">
    <property type="term" value="F:GTP binding"/>
    <property type="evidence" value="ECO:0007669"/>
    <property type="project" value="InterPro"/>
</dbReference>
<dbReference type="Pfam" id="PF05128">
    <property type="entry name" value="DUF697"/>
    <property type="match status" value="1"/>
</dbReference>
<dbReference type="GO" id="GO:0016020">
    <property type="term" value="C:membrane"/>
    <property type="evidence" value="ECO:0007669"/>
    <property type="project" value="UniProtKB-SubCell"/>
</dbReference>
<sequence>MGSKASNVFDAFDKFVGDAYNKETNTFDSAKAEDNAFNGKDKFNIIIFGATGVGKSTLVNSFFGEDLAEAGKGKPVTQHLTKIKSKKKGVVLWDTKGIEAKDYDQTISQLKKDIKNSFEEYKHVDDVPHLGWLCVDSSSSRIEPRDIELLKLTEEYEIPTIVVFTKAYGESEDEFIECAIKEITSEKNKIKKLNYVKVLSSDYRINKSITIPSHGMDELLNISLKLLPEGVKGATNALKKAQVVKSEIRLEAMKSSARKVVHAASVAAGVVGASPIPGSDAPLIAAAQSTMIYKINAEFELSSDISNATSVVTGILGITAIAQVGKAVVSNLLKFIPGVGSVIGGAISATTAIALTEAVGHAYIAVLEAYFNKETGVVELPSNTTTILNTFKEYFSFKR</sequence>
<dbReference type="Proteomes" id="UP001208888">
    <property type="component" value="Unassembled WGS sequence"/>
</dbReference>
<dbReference type="PANTHER" id="PTHR11649:SF13">
    <property type="entry name" value="ENGB-TYPE G DOMAIN-CONTAINING PROTEIN"/>
    <property type="match status" value="1"/>
</dbReference>
<dbReference type="Pfam" id="PF01926">
    <property type="entry name" value="MMR_HSR1"/>
    <property type="match status" value="1"/>
</dbReference>
<evidence type="ECO:0000256" key="3">
    <source>
        <dbReference type="ARBA" id="ARBA00022989"/>
    </source>
</evidence>
<feature type="domain" description="G" evidence="5">
    <location>
        <begin position="45"/>
        <end position="166"/>
    </location>
</feature>